<dbReference type="SUPFAM" id="SSF117396">
    <property type="entry name" value="TM1631-like"/>
    <property type="match status" value="1"/>
</dbReference>
<organism evidence="1 2">
    <name type="scientific">Nitrospira defluvii</name>
    <dbReference type="NCBI Taxonomy" id="330214"/>
    <lineage>
        <taxon>Bacteria</taxon>
        <taxon>Pseudomonadati</taxon>
        <taxon>Nitrospirota</taxon>
        <taxon>Nitrospiria</taxon>
        <taxon>Nitrospirales</taxon>
        <taxon>Nitrospiraceae</taxon>
        <taxon>Nitrospira</taxon>
    </lineage>
</organism>
<evidence type="ECO:0008006" key="3">
    <source>
        <dbReference type="Google" id="ProtNLM"/>
    </source>
</evidence>
<evidence type="ECO:0000313" key="1">
    <source>
        <dbReference type="EMBL" id="CBK41962.1"/>
    </source>
</evidence>
<gene>
    <name evidence="1" type="ORF">NIDE2246</name>
</gene>
<sequence>MTLSPLIRFGTSTWTYEGWKGQIYTRTYTKTGFTRDCLGEFCQYLYKGEPLFRTVGNDATFYRPPTASQLSRYLNQIPEDFEMCAKVWEEITIPTYATHARYGIKAGQRNPNFLNADAFIKLVLQPYRDARFGPHTGPFLFEFQRHGLSVREFCSGLDGFFARLPKDFRYAVEIRNAGMLGHQYHEVLRRHGVAHVYNHWTFMPSLAEQHQRMGTFTAPFSVFRLQTPLKITHEAAKKRAEPYNKIVGELPEMRQDTVRLARQAAGENRTTYVLVNNRAEGNAPLTIQALVDSLRE</sequence>
<dbReference type="InterPro" id="IPR036520">
    <property type="entry name" value="UPF0759_sf"/>
</dbReference>
<dbReference type="Proteomes" id="UP000001660">
    <property type="component" value="Chromosome"/>
</dbReference>
<accession>D8P9A5</accession>
<proteinExistence type="predicted"/>
<keyword evidence="2" id="KW-1185">Reference proteome</keyword>
<dbReference type="PANTHER" id="PTHR30348">
    <property type="entry name" value="UNCHARACTERIZED PROTEIN YECE"/>
    <property type="match status" value="1"/>
</dbReference>
<dbReference type="KEGG" id="nde:NIDE2246"/>
<dbReference type="AlphaFoldDB" id="D8P9A5"/>
<dbReference type="HOGENOM" id="CLU_046654_0_0_0"/>
<evidence type="ECO:0000313" key="2">
    <source>
        <dbReference type="Proteomes" id="UP000001660"/>
    </source>
</evidence>
<protein>
    <recommendedName>
        <fullName evidence="3">DUF72 domain-containing protein</fullName>
    </recommendedName>
</protein>
<dbReference type="STRING" id="330214.NIDE2246"/>
<name>D8P9A5_9BACT</name>
<dbReference type="Pfam" id="PF01904">
    <property type="entry name" value="DUF72"/>
    <property type="match status" value="1"/>
</dbReference>
<dbReference type="eggNOG" id="COG1801">
    <property type="taxonomic scope" value="Bacteria"/>
</dbReference>
<dbReference type="InterPro" id="IPR002763">
    <property type="entry name" value="DUF72"/>
</dbReference>
<dbReference type="EMBL" id="FP929003">
    <property type="protein sequence ID" value="CBK41962.1"/>
    <property type="molecule type" value="Genomic_DNA"/>
</dbReference>
<dbReference type="Gene3D" id="3.20.20.410">
    <property type="entry name" value="Protein of unknown function UPF0759"/>
    <property type="match status" value="1"/>
</dbReference>
<dbReference type="PANTHER" id="PTHR30348:SF4">
    <property type="entry name" value="DUF72 DOMAIN-CONTAINING PROTEIN"/>
    <property type="match status" value="1"/>
</dbReference>
<reference evidence="1 2" key="1">
    <citation type="journal article" date="2010" name="Proc. Natl. Acad. Sci. U.S.A.">
        <title>A Nitrospira metagenome illuminates the physiology and evolution of globally important nitrite-oxidizing bacteria.</title>
        <authorList>
            <person name="Lucker S."/>
            <person name="Wagner M."/>
            <person name="Maixner F."/>
            <person name="Pelletier E."/>
            <person name="Koch H."/>
            <person name="Vacherie B."/>
            <person name="Rattei T."/>
            <person name="Sinninghe Damste J."/>
            <person name="Spieck E."/>
            <person name="Le Paslier D."/>
            <person name="Daims H."/>
        </authorList>
    </citation>
    <scope>NUCLEOTIDE SEQUENCE [LARGE SCALE GENOMIC DNA]</scope>
</reference>